<feature type="transmembrane region" description="Helical" evidence="1">
    <location>
        <begin position="6"/>
        <end position="23"/>
    </location>
</feature>
<evidence type="ECO:0000313" key="3">
    <source>
        <dbReference type="Proteomes" id="UP000199695"/>
    </source>
</evidence>
<keyword evidence="1" id="KW-1133">Transmembrane helix</keyword>
<keyword evidence="1" id="KW-0472">Membrane</keyword>
<dbReference type="Proteomes" id="UP000199695">
    <property type="component" value="Unassembled WGS sequence"/>
</dbReference>
<name>A0A1H8C1B0_9BACL</name>
<organism evidence="2 3">
    <name type="scientific">Lihuaxuella thermophila</name>
    <dbReference type="NCBI Taxonomy" id="1173111"/>
    <lineage>
        <taxon>Bacteria</taxon>
        <taxon>Bacillati</taxon>
        <taxon>Bacillota</taxon>
        <taxon>Bacilli</taxon>
        <taxon>Bacillales</taxon>
        <taxon>Thermoactinomycetaceae</taxon>
        <taxon>Lihuaxuella</taxon>
    </lineage>
</organism>
<dbReference type="RefSeq" id="WP_089965507.1">
    <property type="nucleotide sequence ID" value="NZ_FOCQ01000003.1"/>
</dbReference>
<keyword evidence="1" id="KW-0812">Transmembrane</keyword>
<evidence type="ECO:0000313" key="2">
    <source>
        <dbReference type="EMBL" id="SEM88895.1"/>
    </source>
</evidence>
<gene>
    <name evidence="2" type="ORF">SAMN05444955_10318</name>
</gene>
<dbReference type="OrthoDB" id="71172at2"/>
<protein>
    <submittedName>
        <fullName evidence="2">Uncharacterized protein</fullName>
    </submittedName>
</protein>
<dbReference type="STRING" id="1173111.SAMN05444955_10318"/>
<keyword evidence="3" id="KW-1185">Reference proteome</keyword>
<sequence length="334" mass="38161">MEVIAFVLLVSFIAIVIIVNAFYRAAKKSDRNRLYVLPDLGIQNHSEAFKRDMLAFIDHLEESLSESYVERVKERVIREHKISLMEWENRWFEWKRYLVMTALLKSVPMYSREVDEVWHEMLMFTREYDDFSKKFLKTMLHHAPNAPAQSFDPHERAWFDVIYALLFKPTKYSISTWGPFMKHPLSKTLMSDLQNRPLHELTAKYFNEHAMQHFPVVSGLVRFIVDELKNRLSEIDKHVRQQGTKVNKFAKNRAFHAGEPDLALWMLNGVLFLSLVHSDHFEELYEEMFPRQSSSHGSGCSAASGCSSCTSGDSGGSSCSSSSCGGGGGCGGGS</sequence>
<proteinExistence type="predicted"/>
<reference evidence="2 3" key="1">
    <citation type="submission" date="2016-10" db="EMBL/GenBank/DDBJ databases">
        <authorList>
            <person name="de Groot N.N."/>
        </authorList>
    </citation>
    <scope>NUCLEOTIDE SEQUENCE [LARGE SCALE GENOMIC DNA]</scope>
    <source>
        <strain evidence="2 3">DSM 46701</strain>
    </source>
</reference>
<dbReference type="AlphaFoldDB" id="A0A1H8C1B0"/>
<accession>A0A1H8C1B0</accession>
<evidence type="ECO:0000256" key="1">
    <source>
        <dbReference type="SAM" id="Phobius"/>
    </source>
</evidence>
<dbReference type="EMBL" id="FOCQ01000003">
    <property type="protein sequence ID" value="SEM88895.1"/>
    <property type="molecule type" value="Genomic_DNA"/>
</dbReference>